<dbReference type="AlphaFoldDB" id="A0A2P5DS15"/>
<evidence type="ECO:0000256" key="2">
    <source>
        <dbReference type="SAM" id="Phobius"/>
    </source>
</evidence>
<evidence type="ECO:0000313" key="4">
    <source>
        <dbReference type="Proteomes" id="UP000237105"/>
    </source>
</evidence>
<keyword evidence="2" id="KW-0472">Membrane</keyword>
<comment type="caution">
    <text evidence="3">The sequence shown here is derived from an EMBL/GenBank/DDBJ whole genome shotgun (WGS) entry which is preliminary data.</text>
</comment>
<sequence length="75" mass="8305">MVHNEGLFTILLLAIYGTFSTWRKMLKEFHMSSVGSINPIGSTGSSGSGGDKPYPKGKKIREESYGIIVEKELRK</sequence>
<reference evidence="4" key="1">
    <citation type="submission" date="2016-06" db="EMBL/GenBank/DDBJ databases">
        <title>Parallel loss of symbiosis genes in relatives of nitrogen-fixing non-legume Parasponia.</title>
        <authorList>
            <person name="Van Velzen R."/>
            <person name="Holmer R."/>
            <person name="Bu F."/>
            <person name="Rutten L."/>
            <person name="Van Zeijl A."/>
            <person name="Liu W."/>
            <person name="Santuari L."/>
            <person name="Cao Q."/>
            <person name="Sharma T."/>
            <person name="Shen D."/>
            <person name="Roswanjaya Y."/>
            <person name="Wardhani T."/>
            <person name="Kalhor M.S."/>
            <person name="Jansen J."/>
            <person name="Van den Hoogen J."/>
            <person name="Gungor B."/>
            <person name="Hartog M."/>
            <person name="Hontelez J."/>
            <person name="Verver J."/>
            <person name="Yang W.-C."/>
            <person name="Schijlen E."/>
            <person name="Repin R."/>
            <person name="Schilthuizen M."/>
            <person name="Schranz E."/>
            <person name="Heidstra R."/>
            <person name="Miyata K."/>
            <person name="Fedorova E."/>
            <person name="Kohlen W."/>
            <person name="Bisseling T."/>
            <person name="Smit S."/>
            <person name="Geurts R."/>
        </authorList>
    </citation>
    <scope>NUCLEOTIDE SEQUENCE [LARGE SCALE GENOMIC DNA]</scope>
    <source>
        <strain evidence="4">cv. WU1-14</strain>
    </source>
</reference>
<keyword evidence="2" id="KW-1133">Transmembrane helix</keyword>
<keyword evidence="4" id="KW-1185">Reference proteome</keyword>
<gene>
    <name evidence="3" type="ORF">PanWU01x14_037870</name>
</gene>
<proteinExistence type="predicted"/>
<feature type="region of interest" description="Disordered" evidence="1">
    <location>
        <begin position="37"/>
        <end position="59"/>
    </location>
</feature>
<dbReference type="Proteomes" id="UP000237105">
    <property type="component" value="Unassembled WGS sequence"/>
</dbReference>
<protein>
    <recommendedName>
        <fullName evidence="5">Transmembrane protein</fullName>
    </recommendedName>
</protein>
<evidence type="ECO:0000313" key="3">
    <source>
        <dbReference type="EMBL" id="PON76071.1"/>
    </source>
</evidence>
<name>A0A2P5DS15_PARAD</name>
<organism evidence="3 4">
    <name type="scientific">Parasponia andersonii</name>
    <name type="common">Sponia andersonii</name>
    <dbReference type="NCBI Taxonomy" id="3476"/>
    <lineage>
        <taxon>Eukaryota</taxon>
        <taxon>Viridiplantae</taxon>
        <taxon>Streptophyta</taxon>
        <taxon>Embryophyta</taxon>
        <taxon>Tracheophyta</taxon>
        <taxon>Spermatophyta</taxon>
        <taxon>Magnoliopsida</taxon>
        <taxon>eudicotyledons</taxon>
        <taxon>Gunneridae</taxon>
        <taxon>Pentapetalae</taxon>
        <taxon>rosids</taxon>
        <taxon>fabids</taxon>
        <taxon>Rosales</taxon>
        <taxon>Cannabaceae</taxon>
        <taxon>Parasponia</taxon>
    </lineage>
</organism>
<accession>A0A2P5DS15</accession>
<keyword evidence="2" id="KW-0812">Transmembrane</keyword>
<evidence type="ECO:0008006" key="5">
    <source>
        <dbReference type="Google" id="ProtNLM"/>
    </source>
</evidence>
<evidence type="ECO:0000256" key="1">
    <source>
        <dbReference type="SAM" id="MobiDB-lite"/>
    </source>
</evidence>
<feature type="transmembrane region" description="Helical" evidence="2">
    <location>
        <begin position="6"/>
        <end position="22"/>
    </location>
</feature>
<dbReference type="EMBL" id="JXTB01000020">
    <property type="protein sequence ID" value="PON76071.1"/>
    <property type="molecule type" value="Genomic_DNA"/>
</dbReference>